<protein>
    <submittedName>
        <fullName evidence="1">Uncharacterized protein</fullName>
    </submittedName>
</protein>
<reference evidence="1" key="1">
    <citation type="submission" date="2021-01" db="EMBL/GenBank/DDBJ databases">
        <authorList>
            <person name="Corre E."/>
            <person name="Pelletier E."/>
            <person name="Niang G."/>
            <person name="Scheremetjew M."/>
            <person name="Finn R."/>
            <person name="Kale V."/>
            <person name="Holt S."/>
            <person name="Cochrane G."/>
            <person name="Meng A."/>
            <person name="Brown T."/>
            <person name="Cohen L."/>
        </authorList>
    </citation>
    <scope>NUCLEOTIDE SEQUENCE</scope>
    <source>
        <strain evidence="1">PLY182g</strain>
    </source>
</reference>
<gene>
    <name evidence="1" type="ORF">CPEL01642_LOCUS21788</name>
</gene>
<dbReference type="EMBL" id="HBEY01045476">
    <property type="protein sequence ID" value="CAD8618407.1"/>
    <property type="molecule type" value="Transcribed_RNA"/>
</dbReference>
<proteinExistence type="predicted"/>
<evidence type="ECO:0000313" key="1">
    <source>
        <dbReference type="EMBL" id="CAD8618407.1"/>
    </source>
</evidence>
<accession>A0A7S0LP02</accession>
<sequence length="278" mass="29212">MFSGDHNDLAGAIAPQRVGVMNYAFSDNVGLSSMCMLGKDQSQCQAGLAYQTRAGVLKAEMVSPGVLQTSLEGFSPLPFMQITTQAAFVQHGLAMGAAHAMLMTPVGYLMGAANLMGQLSGELVAALPIEDQQIMLGVHMWGLPGAWGGVKAALEWTKPVLDEQGEFTGKLSSVTLACTRPHKASESGPSWSLSAASRLSASDSLLTSFERTPRGNHVLCMGGSREIRPGLRLRGKWSTTGVLGMALEMPADKGSLTLSIETAPSRDPKFGATVQISG</sequence>
<organism evidence="1">
    <name type="scientific">Coccolithus braarudii</name>
    <dbReference type="NCBI Taxonomy" id="221442"/>
    <lineage>
        <taxon>Eukaryota</taxon>
        <taxon>Haptista</taxon>
        <taxon>Haptophyta</taxon>
        <taxon>Prymnesiophyceae</taxon>
        <taxon>Coccolithales</taxon>
        <taxon>Coccolithaceae</taxon>
        <taxon>Coccolithus</taxon>
    </lineage>
</organism>
<dbReference type="AlphaFoldDB" id="A0A7S0LP02"/>
<name>A0A7S0LP02_9EUKA</name>